<feature type="binding site" evidence="4">
    <location>
        <position position="286"/>
    </location>
    <ligand>
        <name>Ca(2+)</name>
        <dbReference type="ChEBI" id="CHEBI:29108"/>
    </ligand>
</feature>
<dbReference type="GO" id="GO:0019031">
    <property type="term" value="C:viral envelope"/>
    <property type="evidence" value="ECO:0007669"/>
    <property type="project" value="UniProtKB-UniRule"/>
</dbReference>
<evidence type="ECO:0000256" key="2">
    <source>
        <dbReference type="ARBA" id="ARBA00022561"/>
    </source>
</evidence>
<comment type="miscellaneous">
    <text evidence="4">The VP6 trimer contains a zinc ion located at the center of the molecule. The zinc ion is not essential for either trimerization or transcription activity of the DLP. Zinc-depleted VP6 has an increased sensitivity to proteases.</text>
</comment>
<dbReference type="GO" id="GO:0005198">
    <property type="term" value="F:structural molecule activity"/>
    <property type="evidence" value="ECO:0007669"/>
    <property type="project" value="UniProtKB-UniRule"/>
</dbReference>
<protein>
    <recommendedName>
        <fullName evidence="4">Intermediate capsid protein VP6</fullName>
    </recommendedName>
</protein>
<comment type="similarity">
    <text evidence="4">Belongs to the rotavirus VP6 family.</text>
</comment>
<evidence type="ECO:0000256" key="4">
    <source>
        <dbReference type="HAMAP-Rule" id="MF_04129"/>
    </source>
</evidence>
<organism evidence="5 6">
    <name type="scientific">Rotavirus A</name>
    <dbReference type="NCBI Taxonomy" id="28875"/>
    <lineage>
        <taxon>Viruses</taxon>
        <taxon>Riboviria</taxon>
        <taxon>Orthornavirae</taxon>
        <taxon>Duplornaviricota</taxon>
        <taxon>Resentoviricetes</taxon>
        <taxon>Reovirales</taxon>
        <taxon>Sedoreoviridae</taxon>
        <taxon>Rotavirus</taxon>
        <taxon>Rotavirus alphagastroenteritidis</taxon>
    </lineage>
</organism>
<evidence type="ECO:0000256" key="3">
    <source>
        <dbReference type="ARBA" id="ARBA00022844"/>
    </source>
</evidence>
<sequence length="397" mass="44930">MDVLYSLSMPLKVFLDRVGLGTLCSGVSNLIQQFNQMMDTLHPNHFQRGGIGTLPIRNWTFDFGLLGTTLLNLDANYVENARTTIEYFIDFIDNVCMDEMARESQRNGIAPQSEALRKLSGIRFKRINFDNSSEYIGNWNLQNRRQRTGFIFHRRDIFPYSSSFTLNRSQPVHDNLMGTMWLNAGSEIQVAGFDYSCALNAPANIQQFEHIVPLRRALTTATITLLPDAERFSFPRVINSADGATTWLFNPVILRPSNVEVEFLLNGQIINTYQARFGTLIARNSDTIRLSFQLMRPPNMTPAVTNIFPQAPPFIFHATVGLTLRIDSAVCESVLADATEPLLAHVTAVRQEYAIPVGPVFPPGMNWTELITNYSPSREDNLQRVFTVAGFRRRLIK</sequence>
<dbReference type="Proteomes" id="UP000225902">
    <property type="component" value="Genome"/>
</dbReference>
<name>K9LHJ2_9REOV</name>
<dbReference type="InterPro" id="IPR001385">
    <property type="entry name" value="Rotavirus_A/C_VP6"/>
</dbReference>
<dbReference type="GO" id="GO:0039626">
    <property type="term" value="C:viral intermediate capsid"/>
    <property type="evidence" value="ECO:0007669"/>
    <property type="project" value="UniProtKB-UniRule"/>
</dbReference>
<accession>K9LHJ2</accession>
<comment type="subunit">
    <text evidence="4">Homotrimer. Interacts with the inner capsid protein VP2. Interacts with the outer capsid glycoprotein VP7. Interacts with the outer capsid protein VP5*.</text>
</comment>
<feature type="binding site" evidence="4">
    <location>
        <position position="153"/>
    </location>
    <ligand>
        <name>Zn(2+)</name>
        <dbReference type="ChEBI" id="CHEBI:29105"/>
        <note>ligand shared between all trimeric partners</note>
    </ligand>
</feature>
<comment type="function">
    <text evidence="4">Intermediate capsid protein that self assembles to form an icosahedral capsid with a T=13 symmetry, which consists of 230 trimers of VP6, with channels at each of its five-fold vertices. This capsid constitutes the middle concentric layer of the viral mature particle. The innermost VP2 capsid and the intermediate VP6 capsid remain intact following cell entry to protect the dsRNA from degradation and to prevent unfavorable antiviral responses in the host cell during all the replication cycle of the virus. Nascent transcripts are transcribed within the structural confines of this double-layered particle (DLP) and are extruded through the channels at the five-fold axes. VP6 is required for the transcription activity of the DLP.</text>
</comment>
<reference evidence="5 6" key="1">
    <citation type="journal article" date="2013" name="Infect. Genet. Evol.">
        <title>Genomic analysis of human rotavirus strains G6P[14] and G11P[25] isolated from Kolkata in 2009 reveals interspecies transmission and complex reassortment events.</title>
        <authorList>
            <person name="Mullick S."/>
            <person name="Mukherjee A."/>
            <person name="Ghosh S."/>
            <person name="Pazhani G.P."/>
            <person name="Sur D."/>
            <person name="Manna B."/>
            <person name="Nataro J.P."/>
            <person name="Levine M.M."/>
            <person name="Ramamurthy T."/>
            <person name="Chawla-Sarkar M."/>
        </authorList>
    </citation>
    <scope>NUCLEOTIDE SEQUENCE [LARGE SCALE GENOMIC DNA]</scope>
    <source>
        <strain evidence="5 6">RVA/human-wt/IND/N-38/2009/G11P[25]</strain>
    </source>
</reference>
<dbReference type="Gene3D" id="2.60.120.170">
    <property type="match status" value="1"/>
</dbReference>
<evidence type="ECO:0000313" key="6">
    <source>
        <dbReference type="Proteomes" id="UP000225902"/>
    </source>
</evidence>
<dbReference type="InterPro" id="IPR008980">
    <property type="entry name" value="Capsid_hemagglutn"/>
</dbReference>
<dbReference type="SUPFAM" id="SSF48345">
    <property type="entry name" value="A virus capsid protein alpha-helical domain"/>
    <property type="match status" value="1"/>
</dbReference>
<dbReference type="GO" id="GO:0046789">
    <property type="term" value="F:host cell surface receptor binding"/>
    <property type="evidence" value="ECO:0007669"/>
    <property type="project" value="UniProtKB-UniRule"/>
</dbReference>
<keyword evidence="4" id="KW-0862">Zinc</keyword>
<keyword evidence="1 4" id="KW-1154">Intermediate capsid protein</keyword>
<dbReference type="Pfam" id="PF00980">
    <property type="entry name" value="Rota_Capsid_VP6"/>
    <property type="match status" value="1"/>
</dbReference>
<dbReference type="SUPFAM" id="SSF49818">
    <property type="entry name" value="Viral protein domain"/>
    <property type="match status" value="1"/>
</dbReference>
<dbReference type="Gene3D" id="1.10.1350.10">
    <property type="entry name" value="Viral capsid alpha domain"/>
    <property type="match status" value="1"/>
</dbReference>
<keyword evidence="2 4" id="KW-0167">Capsid protein</keyword>
<keyword evidence="4" id="KW-0832">Ubl conjugation</keyword>
<evidence type="ECO:0000256" key="1">
    <source>
        <dbReference type="ARBA" id="ARBA00022493"/>
    </source>
</evidence>
<dbReference type="GO" id="GO:0019064">
    <property type="term" value="P:fusion of virus membrane with host plasma membrane"/>
    <property type="evidence" value="ECO:0007669"/>
    <property type="project" value="UniProtKB-UniRule"/>
</dbReference>
<dbReference type="HAMAP" id="MF_04129">
    <property type="entry name" value="Rota_VP6_A"/>
    <property type="match status" value="1"/>
</dbReference>
<comment type="subcellular location">
    <subcellularLocation>
        <location evidence="4">Virion</location>
    </subcellularLocation>
    <text evidence="4">Component of the intermediate capsid. Also found in spherical cytoplasmic structures, called virus factories, that appear early after infection and are the site of viral replication and packaging.</text>
</comment>
<keyword evidence="3 4" id="KW-0946">Virion</keyword>
<dbReference type="EMBL" id="JX040423">
    <property type="protein sequence ID" value="AFJ93023.1"/>
    <property type="molecule type" value="Genomic_RNA"/>
</dbReference>
<evidence type="ECO:0000313" key="5">
    <source>
        <dbReference type="EMBL" id="AFJ93023.1"/>
    </source>
</evidence>
<comment type="PTM">
    <text evidence="4">Sumoylated with SUMO1 and SUMO2. Sumoylation of viral proteins seems to have a positive role on viral replication.</text>
</comment>
<feature type="region of interest" description="Interaction with the inner capsid protein VP2" evidence="4">
    <location>
        <begin position="62"/>
        <end position="73"/>
    </location>
</feature>
<dbReference type="HAMAP" id="MF_04126">
    <property type="entry name" value="Rota_VP6"/>
    <property type="match status" value="1"/>
</dbReference>
<dbReference type="GO" id="GO:0046872">
    <property type="term" value="F:metal ion binding"/>
    <property type="evidence" value="ECO:0007669"/>
    <property type="project" value="UniProtKB-UniRule"/>
</dbReference>
<proteinExistence type="inferred from homology"/>
<comment type="PTM">
    <text evidence="4">The N-terminus is blocked.</text>
</comment>
<dbReference type="InterPro" id="IPR008935">
    <property type="entry name" value="Virus_capsid_a-hlx_vir"/>
</dbReference>
<keyword evidence="4" id="KW-0106">Calcium</keyword>
<feature type="binding site" evidence="4">
    <location>
        <position position="266"/>
    </location>
    <ligand>
        <name>Ca(2+)</name>
        <dbReference type="ChEBI" id="CHEBI:29108"/>
    </ligand>
</feature>
<keyword evidence="4" id="KW-0479">Metal-binding</keyword>